<dbReference type="Proteomes" id="UP001500449">
    <property type="component" value="Unassembled WGS sequence"/>
</dbReference>
<accession>A0ABN2N4H3</accession>
<sequence>MAVTTDRAPAARGLLGKRRVMLDAAVVLFLREGYARTTIDAVAAEAGISKQTVYNHVGDKERLFLEAVADALEPVATEVSDLVDSTLRRFGKLEEDLAAFGVGWLSVTTRPRIAALRRLVVAEGEHFPQLRSAWRRSVRDPALTNLTNFLACSSSRGAVLVSGDPARAARQLLALLSGEAEELSTSGADDPARAPLEELVDDAVSLFLRAHAPV</sequence>
<evidence type="ECO:0000313" key="5">
    <source>
        <dbReference type="Proteomes" id="UP001500449"/>
    </source>
</evidence>
<evidence type="ECO:0000259" key="3">
    <source>
        <dbReference type="PROSITE" id="PS50977"/>
    </source>
</evidence>
<name>A0ABN2N4H3_9PSEU</name>
<dbReference type="PANTHER" id="PTHR30055:SF146">
    <property type="entry name" value="HTH-TYPE TRANSCRIPTIONAL DUAL REGULATOR CECR"/>
    <property type="match status" value="1"/>
</dbReference>
<dbReference type="PRINTS" id="PR00455">
    <property type="entry name" value="HTHTETR"/>
</dbReference>
<evidence type="ECO:0000256" key="1">
    <source>
        <dbReference type="ARBA" id="ARBA00023125"/>
    </source>
</evidence>
<proteinExistence type="predicted"/>
<dbReference type="SUPFAM" id="SSF48498">
    <property type="entry name" value="Tetracyclin repressor-like, C-terminal domain"/>
    <property type="match status" value="1"/>
</dbReference>
<dbReference type="SUPFAM" id="SSF46689">
    <property type="entry name" value="Homeodomain-like"/>
    <property type="match status" value="1"/>
</dbReference>
<dbReference type="InterPro" id="IPR036271">
    <property type="entry name" value="Tet_transcr_reg_TetR-rel_C_sf"/>
</dbReference>
<dbReference type="InterPro" id="IPR039536">
    <property type="entry name" value="TetR_C_Proteobacteria"/>
</dbReference>
<dbReference type="InterPro" id="IPR009057">
    <property type="entry name" value="Homeodomain-like_sf"/>
</dbReference>
<dbReference type="RefSeq" id="WP_344417958.1">
    <property type="nucleotide sequence ID" value="NZ_BAAAQK010000009.1"/>
</dbReference>
<dbReference type="Pfam" id="PF00440">
    <property type="entry name" value="TetR_N"/>
    <property type="match status" value="1"/>
</dbReference>
<evidence type="ECO:0000313" key="4">
    <source>
        <dbReference type="EMBL" id="GAA1852264.1"/>
    </source>
</evidence>
<feature type="domain" description="HTH tetR-type" evidence="3">
    <location>
        <begin position="15"/>
        <end position="75"/>
    </location>
</feature>
<dbReference type="InterPro" id="IPR050109">
    <property type="entry name" value="HTH-type_TetR-like_transc_reg"/>
</dbReference>
<dbReference type="EMBL" id="BAAAQK010000009">
    <property type="protein sequence ID" value="GAA1852264.1"/>
    <property type="molecule type" value="Genomic_DNA"/>
</dbReference>
<evidence type="ECO:0000256" key="2">
    <source>
        <dbReference type="PROSITE-ProRule" id="PRU00335"/>
    </source>
</evidence>
<dbReference type="PANTHER" id="PTHR30055">
    <property type="entry name" value="HTH-TYPE TRANSCRIPTIONAL REGULATOR RUTR"/>
    <property type="match status" value="1"/>
</dbReference>
<feature type="DNA-binding region" description="H-T-H motif" evidence="2">
    <location>
        <begin position="38"/>
        <end position="57"/>
    </location>
</feature>
<dbReference type="Pfam" id="PF14246">
    <property type="entry name" value="TetR_C_7"/>
    <property type="match status" value="1"/>
</dbReference>
<comment type="caution">
    <text evidence="4">The sequence shown here is derived from an EMBL/GenBank/DDBJ whole genome shotgun (WGS) entry which is preliminary data.</text>
</comment>
<dbReference type="PROSITE" id="PS50977">
    <property type="entry name" value="HTH_TETR_2"/>
    <property type="match status" value="1"/>
</dbReference>
<organism evidence="4 5">
    <name type="scientific">Pseudonocardia ailaonensis</name>
    <dbReference type="NCBI Taxonomy" id="367279"/>
    <lineage>
        <taxon>Bacteria</taxon>
        <taxon>Bacillati</taxon>
        <taxon>Actinomycetota</taxon>
        <taxon>Actinomycetes</taxon>
        <taxon>Pseudonocardiales</taxon>
        <taxon>Pseudonocardiaceae</taxon>
        <taxon>Pseudonocardia</taxon>
    </lineage>
</organism>
<dbReference type="InterPro" id="IPR001647">
    <property type="entry name" value="HTH_TetR"/>
</dbReference>
<gene>
    <name evidence="4" type="ORF">GCM10009836_35400</name>
</gene>
<keyword evidence="1 2" id="KW-0238">DNA-binding</keyword>
<reference evidence="4 5" key="1">
    <citation type="journal article" date="2019" name="Int. J. Syst. Evol. Microbiol.">
        <title>The Global Catalogue of Microorganisms (GCM) 10K type strain sequencing project: providing services to taxonomists for standard genome sequencing and annotation.</title>
        <authorList>
            <consortium name="The Broad Institute Genomics Platform"/>
            <consortium name="The Broad Institute Genome Sequencing Center for Infectious Disease"/>
            <person name="Wu L."/>
            <person name="Ma J."/>
        </authorList>
    </citation>
    <scope>NUCLEOTIDE SEQUENCE [LARGE SCALE GENOMIC DNA]</scope>
    <source>
        <strain evidence="4 5">JCM 16009</strain>
    </source>
</reference>
<keyword evidence="5" id="KW-1185">Reference proteome</keyword>
<protein>
    <submittedName>
        <fullName evidence="4">TetR/AcrR family transcriptional regulator</fullName>
    </submittedName>
</protein>
<dbReference type="Gene3D" id="1.10.357.10">
    <property type="entry name" value="Tetracycline Repressor, domain 2"/>
    <property type="match status" value="1"/>
</dbReference>